<keyword evidence="1" id="KW-0732">Signal</keyword>
<dbReference type="Proteomes" id="UP001295423">
    <property type="component" value="Unassembled WGS sequence"/>
</dbReference>
<comment type="caution">
    <text evidence="2">The sequence shown here is derived from an EMBL/GenBank/DDBJ whole genome shotgun (WGS) entry which is preliminary data.</text>
</comment>
<keyword evidence="3" id="KW-1185">Reference proteome</keyword>
<gene>
    <name evidence="2" type="ORF">CYCCA115_LOCUS17975</name>
</gene>
<feature type="signal peptide" evidence="1">
    <location>
        <begin position="1"/>
        <end position="23"/>
    </location>
</feature>
<dbReference type="AlphaFoldDB" id="A0AAD2JKL9"/>
<name>A0AAD2JKL9_9STRA</name>
<protein>
    <submittedName>
        <fullName evidence="2">Uncharacterized protein</fullName>
    </submittedName>
</protein>
<evidence type="ECO:0000313" key="2">
    <source>
        <dbReference type="EMBL" id="CAJ1959554.1"/>
    </source>
</evidence>
<sequence>MMSRSSTMLILLASLFRSPGNWALEIGDNLCVQGYIMDKFCIDSVNMIDTGRETLKEPFEHSVHCLVDTPICYNSEFEVLTDPTTTSDADARYTRGYRLTETSKQLVIDLARSVGSCATCVKGYDSDVEFGFRAVLNATVLALSTDGGEGPPLIMAHNQAFPNPSDNDPCQTVFGLTEGTVMFNNPNVTSDDGTNEGTADSEATSMLSFASSQFVHGLLITILGLYMS</sequence>
<organism evidence="2 3">
    <name type="scientific">Cylindrotheca closterium</name>
    <dbReference type="NCBI Taxonomy" id="2856"/>
    <lineage>
        <taxon>Eukaryota</taxon>
        <taxon>Sar</taxon>
        <taxon>Stramenopiles</taxon>
        <taxon>Ochrophyta</taxon>
        <taxon>Bacillariophyta</taxon>
        <taxon>Bacillariophyceae</taxon>
        <taxon>Bacillariophycidae</taxon>
        <taxon>Bacillariales</taxon>
        <taxon>Bacillariaceae</taxon>
        <taxon>Cylindrotheca</taxon>
    </lineage>
</organism>
<evidence type="ECO:0000313" key="3">
    <source>
        <dbReference type="Proteomes" id="UP001295423"/>
    </source>
</evidence>
<evidence type="ECO:0000256" key="1">
    <source>
        <dbReference type="SAM" id="SignalP"/>
    </source>
</evidence>
<feature type="chain" id="PRO_5042204674" evidence="1">
    <location>
        <begin position="24"/>
        <end position="228"/>
    </location>
</feature>
<accession>A0AAD2JKL9</accession>
<reference evidence="2" key="1">
    <citation type="submission" date="2023-08" db="EMBL/GenBank/DDBJ databases">
        <authorList>
            <person name="Audoor S."/>
            <person name="Bilcke G."/>
        </authorList>
    </citation>
    <scope>NUCLEOTIDE SEQUENCE</scope>
</reference>
<dbReference type="EMBL" id="CAKOGP040002003">
    <property type="protein sequence ID" value="CAJ1959554.1"/>
    <property type="molecule type" value="Genomic_DNA"/>
</dbReference>
<proteinExistence type="predicted"/>